<feature type="region of interest" description="Disordered" evidence="5">
    <location>
        <begin position="240"/>
        <end position="261"/>
    </location>
</feature>
<accession>A0A255EJX3</accession>
<reference evidence="7 8" key="1">
    <citation type="submission" date="2017-07" db="EMBL/GenBank/DDBJ databases">
        <title>Draft whole genome sequences of clinical Proprionibacteriaceae strains.</title>
        <authorList>
            <person name="Bernier A.-M."/>
            <person name="Bernard K."/>
            <person name="Domingo M.-C."/>
        </authorList>
    </citation>
    <scope>NUCLEOTIDE SEQUENCE [LARGE SCALE GENOMIC DNA]</scope>
    <source>
        <strain evidence="7 8">NML 160184</strain>
    </source>
</reference>
<dbReference type="Pfam" id="PF04228">
    <property type="entry name" value="Zn_peptidase"/>
    <property type="match status" value="1"/>
</dbReference>
<feature type="transmembrane region" description="Helical" evidence="6">
    <location>
        <begin position="26"/>
        <end position="45"/>
    </location>
</feature>
<keyword evidence="3 6" id="KW-1133">Transmembrane helix</keyword>
<proteinExistence type="predicted"/>
<keyword evidence="4 6" id="KW-0472">Membrane</keyword>
<evidence type="ECO:0000256" key="2">
    <source>
        <dbReference type="ARBA" id="ARBA00022692"/>
    </source>
</evidence>
<evidence type="ECO:0000256" key="6">
    <source>
        <dbReference type="SAM" id="Phobius"/>
    </source>
</evidence>
<protein>
    <recommendedName>
        <fullName evidence="9">Neutral zinc metallopeptidase</fullName>
    </recommendedName>
</protein>
<sequence length="288" mass="30422">MQYQDGAKLDPSQVGGGGGRKRAGGIAVGGGGAIVVVILALVLGFDPSAILAGGGGAQEPGTSEPSLQHCQTVEDIENDRNCRYVAYTNSIQAYWQGAMKGYQVTQIHPFTGEVSTACGRATAQVGPFYCPGDQGVYLDIEFLDQLLGQLGAQGGDAAEAYVLAHEFGHHVQNLTGTMEQAQRDRSTGPKSAGVRLELQADCYAGVWFANEKNLPDSPIGDIGEQDLLEAADAARAVGDDHIQRQSGGDVNPDGWTHGSSEQRRHWLQVGYQTGDPNRCDTFGTDDLG</sequence>
<evidence type="ECO:0000256" key="3">
    <source>
        <dbReference type="ARBA" id="ARBA00022989"/>
    </source>
</evidence>
<dbReference type="EMBL" id="NMVI01000002">
    <property type="protein sequence ID" value="OYN91540.1"/>
    <property type="molecule type" value="Genomic_DNA"/>
</dbReference>
<evidence type="ECO:0000256" key="4">
    <source>
        <dbReference type="ARBA" id="ARBA00023136"/>
    </source>
</evidence>
<dbReference type="AlphaFoldDB" id="A0A255EJX3"/>
<dbReference type="GO" id="GO:0016020">
    <property type="term" value="C:membrane"/>
    <property type="evidence" value="ECO:0007669"/>
    <property type="project" value="UniProtKB-SubCell"/>
</dbReference>
<evidence type="ECO:0000313" key="8">
    <source>
        <dbReference type="Proteomes" id="UP000216533"/>
    </source>
</evidence>
<evidence type="ECO:0000256" key="1">
    <source>
        <dbReference type="ARBA" id="ARBA00004167"/>
    </source>
</evidence>
<dbReference type="RefSeq" id="WP_094449401.1">
    <property type="nucleotide sequence ID" value="NZ_NMVI01000002.1"/>
</dbReference>
<dbReference type="InterPro" id="IPR007343">
    <property type="entry name" value="Uncharacterised_pept_Zn_put"/>
</dbReference>
<organism evidence="7 8">
    <name type="scientific">Parenemella sanctibonifatiensis</name>
    <dbReference type="NCBI Taxonomy" id="2016505"/>
    <lineage>
        <taxon>Bacteria</taxon>
        <taxon>Bacillati</taxon>
        <taxon>Actinomycetota</taxon>
        <taxon>Actinomycetes</taxon>
        <taxon>Propionibacteriales</taxon>
        <taxon>Propionibacteriaceae</taxon>
        <taxon>Parenemella</taxon>
    </lineage>
</organism>
<evidence type="ECO:0000313" key="7">
    <source>
        <dbReference type="EMBL" id="OYN91540.1"/>
    </source>
</evidence>
<gene>
    <name evidence="7" type="ORF">CGZ92_00395</name>
</gene>
<keyword evidence="2 6" id="KW-0812">Transmembrane</keyword>
<comment type="subcellular location">
    <subcellularLocation>
        <location evidence="1">Membrane</location>
        <topology evidence="1">Single-pass membrane protein</topology>
    </subcellularLocation>
</comment>
<comment type="caution">
    <text evidence="7">The sequence shown here is derived from an EMBL/GenBank/DDBJ whole genome shotgun (WGS) entry which is preliminary data.</text>
</comment>
<dbReference type="PANTHER" id="PTHR30168">
    <property type="entry name" value="PUTATIVE MEMBRANE PROTEIN YPFJ"/>
    <property type="match status" value="1"/>
</dbReference>
<dbReference type="Proteomes" id="UP000216533">
    <property type="component" value="Unassembled WGS sequence"/>
</dbReference>
<evidence type="ECO:0008006" key="9">
    <source>
        <dbReference type="Google" id="ProtNLM"/>
    </source>
</evidence>
<feature type="region of interest" description="Disordered" evidence="5">
    <location>
        <begin position="1"/>
        <end position="21"/>
    </location>
</feature>
<name>A0A255EJX3_9ACTN</name>
<dbReference type="PANTHER" id="PTHR30168:SF0">
    <property type="entry name" value="INNER MEMBRANE PROTEIN"/>
    <property type="match status" value="1"/>
</dbReference>
<evidence type="ECO:0000256" key="5">
    <source>
        <dbReference type="SAM" id="MobiDB-lite"/>
    </source>
</evidence>